<evidence type="ECO:0000313" key="1">
    <source>
        <dbReference type="EMBL" id="BET26654.1"/>
    </source>
</evidence>
<dbReference type="KEGG" id="lto:RGQ30_21550"/>
<dbReference type="EMBL" id="AP028947">
    <property type="protein sequence ID" value="BET26654.1"/>
    <property type="molecule type" value="Genomic_DNA"/>
</dbReference>
<protein>
    <submittedName>
        <fullName evidence="1">Hotdog fold domain-containing protein</fullName>
    </submittedName>
</protein>
<dbReference type="SUPFAM" id="SSF54637">
    <property type="entry name" value="Thioesterase/thiol ester dehydrase-isomerase"/>
    <property type="match status" value="1"/>
</dbReference>
<dbReference type="RefSeq" id="WP_130555889.1">
    <property type="nucleotide sequence ID" value="NZ_AP028947.1"/>
</dbReference>
<dbReference type="CDD" id="cd03443">
    <property type="entry name" value="PaaI_thioesterase"/>
    <property type="match status" value="1"/>
</dbReference>
<dbReference type="InterPro" id="IPR029069">
    <property type="entry name" value="HotDog_dom_sf"/>
</dbReference>
<proteinExistence type="predicted"/>
<gene>
    <name evidence="1" type="ORF">RGQ30_21550</name>
</gene>
<dbReference type="Proteomes" id="UP001329151">
    <property type="component" value="Chromosome"/>
</dbReference>
<dbReference type="Gene3D" id="3.10.129.10">
    <property type="entry name" value="Hotdog Thioesterase"/>
    <property type="match status" value="1"/>
</dbReference>
<evidence type="ECO:0000313" key="2">
    <source>
        <dbReference type="Proteomes" id="UP001329151"/>
    </source>
</evidence>
<dbReference type="Pfam" id="PF14539">
    <property type="entry name" value="DUF4442"/>
    <property type="match status" value="1"/>
</dbReference>
<reference evidence="1 2" key="1">
    <citation type="submission" date="2023-10" db="EMBL/GenBank/DDBJ databases">
        <title>Complete Genome Sequence of Limnobacter thiooxidans CS-K2T, Isolated from freshwater lake sediments in Bavaria, Germany.</title>
        <authorList>
            <person name="Naruki M."/>
            <person name="Watanabe A."/>
            <person name="Warashina T."/>
            <person name="Morita T."/>
            <person name="Arakawa K."/>
        </authorList>
    </citation>
    <scope>NUCLEOTIDE SEQUENCE [LARGE SCALE GENOMIC DNA]</scope>
    <source>
        <strain evidence="1 2">CS-K2</strain>
    </source>
</reference>
<dbReference type="AlphaFoldDB" id="A0AA86M8U5"/>
<keyword evidence="2" id="KW-1185">Reference proteome</keyword>
<name>A0AA86M8U5_9BURK</name>
<dbReference type="InterPro" id="IPR027961">
    <property type="entry name" value="DUF4442"/>
</dbReference>
<sequence length="154" mass="17349">MNTLALWKRLSTLPAGKWIFSRLLCFKAPYFASIRPYFNELRPEYAVVRISKRRAVHNHIGTVHAIAMCNMAELAGGSMTEVTVPPTHRWIPKGMTVEYLKKANTDLVAIATPEGKADWSVAGEYLVKVEVQDKQAETVFRAIITMWVSPKKSS</sequence>
<accession>A0AA86M8U5</accession>
<organism evidence="1 2">
    <name type="scientific">Limnobacter thiooxidans</name>
    <dbReference type="NCBI Taxonomy" id="131080"/>
    <lineage>
        <taxon>Bacteria</taxon>
        <taxon>Pseudomonadati</taxon>
        <taxon>Pseudomonadota</taxon>
        <taxon>Betaproteobacteria</taxon>
        <taxon>Burkholderiales</taxon>
        <taxon>Burkholderiaceae</taxon>
        <taxon>Limnobacter</taxon>
    </lineage>
</organism>